<comment type="caution">
    <text evidence="1">The sequence shown here is derived from an EMBL/GenBank/DDBJ whole genome shotgun (WGS) entry which is preliminary data.</text>
</comment>
<proteinExistence type="predicted"/>
<evidence type="ECO:0000313" key="1">
    <source>
        <dbReference type="EMBL" id="KAJ8946878.1"/>
    </source>
</evidence>
<protein>
    <submittedName>
        <fullName evidence="1">Uncharacterized protein</fullName>
    </submittedName>
</protein>
<organism evidence="1 2">
    <name type="scientific">Rhamnusium bicolor</name>
    <dbReference type="NCBI Taxonomy" id="1586634"/>
    <lineage>
        <taxon>Eukaryota</taxon>
        <taxon>Metazoa</taxon>
        <taxon>Ecdysozoa</taxon>
        <taxon>Arthropoda</taxon>
        <taxon>Hexapoda</taxon>
        <taxon>Insecta</taxon>
        <taxon>Pterygota</taxon>
        <taxon>Neoptera</taxon>
        <taxon>Endopterygota</taxon>
        <taxon>Coleoptera</taxon>
        <taxon>Polyphaga</taxon>
        <taxon>Cucujiformia</taxon>
        <taxon>Chrysomeloidea</taxon>
        <taxon>Cerambycidae</taxon>
        <taxon>Lepturinae</taxon>
        <taxon>Rhagiini</taxon>
        <taxon>Rhamnusium</taxon>
    </lineage>
</organism>
<accession>A0AAV8Y7R1</accession>
<evidence type="ECO:0000313" key="2">
    <source>
        <dbReference type="Proteomes" id="UP001162156"/>
    </source>
</evidence>
<dbReference type="Proteomes" id="UP001162156">
    <property type="component" value="Unassembled WGS sequence"/>
</dbReference>
<sequence>MGKRKAKHAEQQIREIARRAREEHRHTSSFEIDTSYSTVNAGVPPGRTAILDWYRDKEKARSGALDSAKNVQPWFHGTYLSIAAHALFNWVGKLDTLENRGNSKVGKEREYLFIRDTMRSY</sequence>
<keyword evidence="2" id="KW-1185">Reference proteome</keyword>
<reference evidence="1" key="1">
    <citation type="journal article" date="2023" name="Insect Mol. Biol.">
        <title>Genome sequencing provides insights into the evolution of gene families encoding plant cell wall-degrading enzymes in longhorned beetles.</title>
        <authorList>
            <person name="Shin N.R."/>
            <person name="Okamura Y."/>
            <person name="Kirsch R."/>
            <person name="Pauchet Y."/>
        </authorList>
    </citation>
    <scope>NUCLEOTIDE SEQUENCE</scope>
    <source>
        <strain evidence="1">RBIC_L_NR</strain>
    </source>
</reference>
<name>A0AAV8Y7R1_9CUCU</name>
<dbReference type="EMBL" id="JANEYF010002411">
    <property type="protein sequence ID" value="KAJ8946878.1"/>
    <property type="molecule type" value="Genomic_DNA"/>
</dbReference>
<gene>
    <name evidence="1" type="ORF">NQ314_008763</name>
</gene>
<dbReference type="AlphaFoldDB" id="A0AAV8Y7R1"/>